<evidence type="ECO:0000313" key="10">
    <source>
        <dbReference type="Proteomes" id="UP000228531"/>
    </source>
</evidence>
<dbReference type="PANTHER" id="PTHR43570:SF20">
    <property type="entry name" value="ALDEHYDE DEHYDROGENASE ALDX-RELATED"/>
    <property type="match status" value="1"/>
</dbReference>
<dbReference type="PANTHER" id="PTHR43570">
    <property type="entry name" value="ALDEHYDE DEHYDROGENASE"/>
    <property type="match status" value="1"/>
</dbReference>
<feature type="active site" evidence="5 6">
    <location>
        <position position="215"/>
    </location>
</feature>
<dbReference type="Proteomes" id="UP000228531">
    <property type="component" value="Unassembled WGS sequence"/>
</dbReference>
<dbReference type="EMBL" id="PGTY01000001">
    <property type="protein sequence ID" value="PJI91379.1"/>
    <property type="molecule type" value="Genomic_DNA"/>
</dbReference>
<gene>
    <name evidence="9" type="ORF">BC777_0205</name>
</gene>
<keyword evidence="2 4" id="KW-0560">Oxidoreductase</keyword>
<accession>A0A2M8WKC2</accession>
<evidence type="ECO:0000256" key="5">
    <source>
        <dbReference type="PIRSR" id="PIRSR036492-1"/>
    </source>
</evidence>
<organism evidence="9 10">
    <name type="scientific">Yoonia maricola</name>
    <dbReference type="NCBI Taxonomy" id="420999"/>
    <lineage>
        <taxon>Bacteria</taxon>
        <taxon>Pseudomonadati</taxon>
        <taxon>Pseudomonadota</taxon>
        <taxon>Alphaproteobacteria</taxon>
        <taxon>Rhodobacterales</taxon>
        <taxon>Paracoccaceae</taxon>
        <taxon>Yoonia</taxon>
    </lineage>
</organism>
<dbReference type="Gene3D" id="3.40.605.10">
    <property type="entry name" value="Aldehyde Dehydrogenase, Chain A, domain 1"/>
    <property type="match status" value="1"/>
</dbReference>
<evidence type="ECO:0000256" key="1">
    <source>
        <dbReference type="ARBA" id="ARBA00009986"/>
    </source>
</evidence>
<comment type="caution">
    <text evidence="9">The sequence shown here is derived from an EMBL/GenBank/DDBJ whole genome shotgun (WGS) entry which is preliminary data.</text>
</comment>
<dbReference type="InterPro" id="IPR012394">
    <property type="entry name" value="Aldehyde_DH_NAD(P)"/>
</dbReference>
<evidence type="ECO:0000256" key="2">
    <source>
        <dbReference type="ARBA" id="ARBA00023002"/>
    </source>
</evidence>
<sequence>MTHSQPSIAQVFAAQHDTVAARRTTFDYTARRAALDQLRTMVLAHEQAVCEAIGADFGKHPDEVRLTEILPLLLEIGHTRRHLRKWMRPSRAPSGLVFLGTTTQVHLTPKGTALVIAPWNFPFFLALGPAVSALAAGCSVILKPSELTPATSALLKRIVSETFAPELFTVVEGGVDAATELLTLPFGHIFFTGSPEVGQIVMTAAAKTFASVTLELGGKSPVIVGPDADIANAARWIAWGRCINGGQTCVAPDHVYVHESVKAAFADALSAQITKMYGADPMQSPDLAQMAYPRQWARVAGLIDDSKAKGATVLTGGDMDQAARKIAPTILLDVHDDMGVQQEEIFGPVLPVMTYRDLDQVIDKINDGSHPLALYVFESNAFADEVIIKTTSGTVGVNMSVMGASHPTAPFGGVGRSGNGGAHGYAGFAAFSHMRQVLRARFFPFHIVFPPYTGLTRRLIAVFHWYVRR</sequence>
<dbReference type="InterPro" id="IPR016161">
    <property type="entry name" value="Ald_DH/histidinol_DH"/>
</dbReference>
<proteinExistence type="inferred from homology"/>
<dbReference type="InterPro" id="IPR016162">
    <property type="entry name" value="Ald_DH_N"/>
</dbReference>
<dbReference type="PROSITE" id="PS00687">
    <property type="entry name" value="ALDEHYDE_DEHYDR_GLU"/>
    <property type="match status" value="1"/>
</dbReference>
<evidence type="ECO:0000256" key="4">
    <source>
        <dbReference type="PIRNR" id="PIRNR036492"/>
    </source>
</evidence>
<dbReference type="InterPro" id="IPR029510">
    <property type="entry name" value="Ald_DH_CS_GLU"/>
</dbReference>
<evidence type="ECO:0000259" key="8">
    <source>
        <dbReference type="Pfam" id="PF00171"/>
    </source>
</evidence>
<evidence type="ECO:0000313" key="9">
    <source>
        <dbReference type="EMBL" id="PJI91379.1"/>
    </source>
</evidence>
<evidence type="ECO:0000256" key="6">
    <source>
        <dbReference type="PROSITE-ProRule" id="PRU10007"/>
    </source>
</evidence>
<feature type="active site" evidence="5">
    <location>
        <position position="249"/>
    </location>
</feature>
<keyword evidence="3" id="KW-0520">NAD</keyword>
<dbReference type="InterPro" id="IPR016163">
    <property type="entry name" value="Ald_DH_C"/>
</dbReference>
<evidence type="ECO:0000256" key="7">
    <source>
        <dbReference type="RuleBase" id="RU003345"/>
    </source>
</evidence>
<dbReference type="Pfam" id="PF00171">
    <property type="entry name" value="Aldedh"/>
    <property type="match status" value="1"/>
</dbReference>
<dbReference type="SUPFAM" id="SSF53720">
    <property type="entry name" value="ALDH-like"/>
    <property type="match status" value="1"/>
</dbReference>
<feature type="domain" description="Aldehyde dehydrogenase" evidence="8">
    <location>
        <begin position="26"/>
        <end position="437"/>
    </location>
</feature>
<reference evidence="9 10" key="1">
    <citation type="submission" date="2017-11" db="EMBL/GenBank/DDBJ databases">
        <title>Genomic Encyclopedia of Archaeal and Bacterial Type Strains, Phase II (KMG-II): From Individual Species to Whole Genera.</title>
        <authorList>
            <person name="Goeker M."/>
        </authorList>
    </citation>
    <scope>NUCLEOTIDE SEQUENCE [LARGE SCALE GENOMIC DNA]</scope>
    <source>
        <strain evidence="9 10">DSM 29128</strain>
    </source>
</reference>
<dbReference type="Gene3D" id="3.40.309.10">
    <property type="entry name" value="Aldehyde Dehydrogenase, Chain A, domain 2"/>
    <property type="match status" value="1"/>
</dbReference>
<comment type="similarity">
    <text evidence="1 4 7">Belongs to the aldehyde dehydrogenase family.</text>
</comment>
<dbReference type="GO" id="GO:0004029">
    <property type="term" value="F:aldehyde dehydrogenase (NAD+) activity"/>
    <property type="evidence" value="ECO:0007669"/>
    <property type="project" value="TreeGrafter"/>
</dbReference>
<dbReference type="AlphaFoldDB" id="A0A2M8WKC2"/>
<protein>
    <recommendedName>
        <fullName evidence="4">Aldehyde dehydrogenase</fullName>
    </recommendedName>
</protein>
<evidence type="ECO:0000256" key="3">
    <source>
        <dbReference type="ARBA" id="ARBA00023027"/>
    </source>
</evidence>
<name>A0A2M8WKC2_9RHOB</name>
<dbReference type="GO" id="GO:0005737">
    <property type="term" value="C:cytoplasm"/>
    <property type="evidence" value="ECO:0007669"/>
    <property type="project" value="TreeGrafter"/>
</dbReference>
<dbReference type="RefSeq" id="WP_100366309.1">
    <property type="nucleotide sequence ID" value="NZ_PGTY01000001.1"/>
</dbReference>
<dbReference type="PIRSF" id="PIRSF036492">
    <property type="entry name" value="ALDH"/>
    <property type="match status" value="1"/>
</dbReference>
<keyword evidence="10" id="KW-1185">Reference proteome</keyword>
<dbReference type="InterPro" id="IPR015590">
    <property type="entry name" value="Aldehyde_DH_dom"/>
</dbReference>
<dbReference type="OrthoDB" id="9812625at2"/>
<dbReference type="GO" id="GO:0006081">
    <property type="term" value="P:aldehyde metabolic process"/>
    <property type="evidence" value="ECO:0007669"/>
    <property type="project" value="InterPro"/>
</dbReference>